<evidence type="ECO:0000256" key="1">
    <source>
        <dbReference type="SAM" id="Phobius"/>
    </source>
</evidence>
<feature type="transmembrane region" description="Helical" evidence="1">
    <location>
        <begin position="258"/>
        <end position="276"/>
    </location>
</feature>
<keyword evidence="1" id="KW-0472">Membrane</keyword>
<proteinExistence type="predicted"/>
<dbReference type="EMBL" id="JADNYJ010000144">
    <property type="protein sequence ID" value="KAF8879998.1"/>
    <property type="molecule type" value="Genomic_DNA"/>
</dbReference>
<gene>
    <name evidence="2" type="ORF">CPB84DRAFT_1851978</name>
</gene>
<comment type="caution">
    <text evidence="2">The sequence shown here is derived from an EMBL/GenBank/DDBJ whole genome shotgun (WGS) entry which is preliminary data.</text>
</comment>
<sequence length="318" mass="34597">MSSAEGPPVSLEKTVIDAALDSSILSLMLLGEDLYGSLLWYSLHLHNQKIVAKLDCPRTITLLYAVYVLQIAIEWFLIRRSLVDDGETRTSAFLAALSSPGWNTLLNDICSLFLSASQTDMAVLQRLESLLRAIALSSLLLLSEISLYLALIIIACVQKLNPDASAARTLNHLLSAALFMTLASTLLTTLLIAYRIYSVSRQNGLKSRRSFKNVMELIIQSAAAYALVSLLYAIEIVIPITNTNLVKIFPLESYTDVIFSFTAGVAPTVMVARVALSSGEDVDRTSNTRVSGLQFQAPSASVHDGTNRTDTIHVISSA</sequence>
<dbReference type="Proteomes" id="UP000724874">
    <property type="component" value="Unassembled WGS sequence"/>
</dbReference>
<evidence type="ECO:0000313" key="3">
    <source>
        <dbReference type="Proteomes" id="UP000724874"/>
    </source>
</evidence>
<protein>
    <submittedName>
        <fullName evidence="2">Uncharacterized protein</fullName>
    </submittedName>
</protein>
<feature type="transmembrane region" description="Helical" evidence="1">
    <location>
        <begin position="134"/>
        <end position="154"/>
    </location>
</feature>
<feature type="transmembrane region" description="Helical" evidence="1">
    <location>
        <begin position="217"/>
        <end position="238"/>
    </location>
</feature>
<name>A0A9P5NEF3_GYMJU</name>
<keyword evidence="1" id="KW-0812">Transmembrane</keyword>
<reference evidence="2" key="1">
    <citation type="submission" date="2020-11" db="EMBL/GenBank/DDBJ databases">
        <authorList>
            <consortium name="DOE Joint Genome Institute"/>
            <person name="Ahrendt S."/>
            <person name="Riley R."/>
            <person name="Andreopoulos W."/>
            <person name="LaButti K."/>
            <person name="Pangilinan J."/>
            <person name="Ruiz-duenas F.J."/>
            <person name="Barrasa J.M."/>
            <person name="Sanchez-Garcia M."/>
            <person name="Camarero S."/>
            <person name="Miyauchi S."/>
            <person name="Serrano A."/>
            <person name="Linde D."/>
            <person name="Babiker R."/>
            <person name="Drula E."/>
            <person name="Ayuso-Fernandez I."/>
            <person name="Pacheco R."/>
            <person name="Padilla G."/>
            <person name="Ferreira P."/>
            <person name="Barriuso J."/>
            <person name="Kellner H."/>
            <person name="Castanera R."/>
            <person name="Alfaro M."/>
            <person name="Ramirez L."/>
            <person name="Pisabarro A.G."/>
            <person name="Kuo A."/>
            <person name="Tritt A."/>
            <person name="Lipzen A."/>
            <person name="He G."/>
            <person name="Yan M."/>
            <person name="Ng V."/>
            <person name="Cullen D."/>
            <person name="Martin F."/>
            <person name="Rosso M.-N."/>
            <person name="Henrissat B."/>
            <person name="Hibbett D."/>
            <person name="Martinez A.T."/>
            <person name="Grigoriev I.V."/>
        </authorList>
    </citation>
    <scope>NUCLEOTIDE SEQUENCE</scope>
    <source>
        <strain evidence="2">AH 44721</strain>
    </source>
</reference>
<dbReference type="AlphaFoldDB" id="A0A9P5NEF3"/>
<organism evidence="2 3">
    <name type="scientific">Gymnopilus junonius</name>
    <name type="common">Spectacular rustgill mushroom</name>
    <name type="synonym">Gymnopilus spectabilis subsp. junonius</name>
    <dbReference type="NCBI Taxonomy" id="109634"/>
    <lineage>
        <taxon>Eukaryota</taxon>
        <taxon>Fungi</taxon>
        <taxon>Dikarya</taxon>
        <taxon>Basidiomycota</taxon>
        <taxon>Agaricomycotina</taxon>
        <taxon>Agaricomycetes</taxon>
        <taxon>Agaricomycetidae</taxon>
        <taxon>Agaricales</taxon>
        <taxon>Agaricineae</taxon>
        <taxon>Hymenogastraceae</taxon>
        <taxon>Gymnopilus</taxon>
    </lineage>
</organism>
<dbReference type="OrthoDB" id="3265004at2759"/>
<feature type="transmembrane region" description="Helical" evidence="1">
    <location>
        <begin position="174"/>
        <end position="197"/>
    </location>
</feature>
<keyword evidence="1" id="KW-1133">Transmembrane helix</keyword>
<evidence type="ECO:0000313" key="2">
    <source>
        <dbReference type="EMBL" id="KAF8879998.1"/>
    </source>
</evidence>
<accession>A0A9P5NEF3</accession>
<keyword evidence="3" id="KW-1185">Reference proteome</keyword>
<feature type="transmembrane region" description="Helical" evidence="1">
    <location>
        <begin position="61"/>
        <end position="78"/>
    </location>
</feature>